<dbReference type="InterPro" id="IPR038729">
    <property type="entry name" value="Rad50/SbcC_AAA"/>
</dbReference>
<reference evidence="2 3" key="1">
    <citation type="submission" date="2018-06" db="EMBL/GenBank/DDBJ databases">
        <title>Actinomadura craniellae sp. nov. isolated from marine sponge Craniella sp.</title>
        <authorList>
            <person name="Li L."/>
            <person name="Xu Q.H."/>
            <person name="Lin H.W."/>
            <person name="Lu Y.H."/>
        </authorList>
    </citation>
    <scope>NUCLEOTIDE SEQUENCE [LARGE SCALE GENOMIC DNA]</scope>
    <source>
        <strain evidence="2 3">LHW63021</strain>
    </source>
</reference>
<dbReference type="Pfam" id="PF13304">
    <property type="entry name" value="AAA_21"/>
    <property type="match status" value="1"/>
</dbReference>
<accession>A0A365H8X2</accession>
<dbReference type="InterPro" id="IPR003593">
    <property type="entry name" value="AAA+_ATPase"/>
</dbReference>
<dbReference type="SMART" id="SM00382">
    <property type="entry name" value="AAA"/>
    <property type="match status" value="1"/>
</dbReference>
<dbReference type="InterPro" id="IPR027417">
    <property type="entry name" value="P-loop_NTPase"/>
</dbReference>
<dbReference type="OrthoDB" id="9815944at2"/>
<evidence type="ECO:0000259" key="1">
    <source>
        <dbReference type="SMART" id="SM00382"/>
    </source>
</evidence>
<proteinExistence type="predicted"/>
<dbReference type="Gene3D" id="3.40.50.300">
    <property type="entry name" value="P-loop containing nucleotide triphosphate hydrolases"/>
    <property type="match status" value="2"/>
</dbReference>
<evidence type="ECO:0000313" key="3">
    <source>
        <dbReference type="Proteomes" id="UP000251891"/>
    </source>
</evidence>
<dbReference type="PANTHER" id="PTHR43581:SF2">
    <property type="entry name" value="EXCINUCLEASE ATPASE SUBUNIT"/>
    <property type="match status" value="1"/>
</dbReference>
<dbReference type="GO" id="GO:0005524">
    <property type="term" value="F:ATP binding"/>
    <property type="evidence" value="ECO:0007669"/>
    <property type="project" value="InterPro"/>
</dbReference>
<dbReference type="SUPFAM" id="SSF52540">
    <property type="entry name" value="P-loop containing nucleoside triphosphate hydrolases"/>
    <property type="match status" value="1"/>
</dbReference>
<dbReference type="EMBL" id="QLYX01000003">
    <property type="protein sequence ID" value="RAY15537.1"/>
    <property type="molecule type" value="Genomic_DNA"/>
</dbReference>
<dbReference type="PANTHER" id="PTHR43581">
    <property type="entry name" value="ATP/GTP PHOSPHATASE"/>
    <property type="match status" value="1"/>
</dbReference>
<organism evidence="2 3">
    <name type="scientific">Actinomadura craniellae</name>
    <dbReference type="NCBI Taxonomy" id="2231787"/>
    <lineage>
        <taxon>Bacteria</taxon>
        <taxon>Bacillati</taxon>
        <taxon>Actinomycetota</taxon>
        <taxon>Actinomycetes</taxon>
        <taxon>Streptosporangiales</taxon>
        <taxon>Thermomonosporaceae</taxon>
        <taxon>Actinomadura</taxon>
    </lineage>
</organism>
<dbReference type="GO" id="GO:0006302">
    <property type="term" value="P:double-strand break repair"/>
    <property type="evidence" value="ECO:0007669"/>
    <property type="project" value="InterPro"/>
</dbReference>
<evidence type="ECO:0000313" key="2">
    <source>
        <dbReference type="EMBL" id="RAY15537.1"/>
    </source>
</evidence>
<sequence length="358" mass="39328">MYVAKLEISGIRGFDGPRTVDLDFTRPDGTHAGWTVLAGRNGSGKSTLLQAVALALLGPGNSGAIRDVDSWGDATLEKDNQLLISISTDDRFDPRGGDDAQLRVKWNCSFSDETVALWSSEGSTGEVSSWTTRPDGWFYTGYGPFRRHSYPDVGLGGPEAPRRFEALRTLFDEDATLVEGVSWLIGQHLLRLEEKPGAAELIRTVLAFLADGLLPDGFQVCKVDSRGLWVTRDGREFPLRQMSDGYRTVTALVVDIVRRMHAAYGTLEIEERDGTPTLPYPGIVLIDEVDAHLHVSWQQKIGGWLKAHFPAMQFIVTTHSPYICQSADPGGLIRLSGPDEQEPPRVVGEVERLSALPV</sequence>
<feature type="domain" description="AAA+ ATPase" evidence="1">
    <location>
        <begin position="31"/>
        <end position="348"/>
    </location>
</feature>
<dbReference type="InterPro" id="IPR003959">
    <property type="entry name" value="ATPase_AAA_core"/>
</dbReference>
<keyword evidence="3" id="KW-1185">Reference proteome</keyword>
<name>A0A365H8X2_9ACTN</name>
<dbReference type="Proteomes" id="UP000251891">
    <property type="component" value="Unassembled WGS sequence"/>
</dbReference>
<dbReference type="AlphaFoldDB" id="A0A365H8X2"/>
<dbReference type="InterPro" id="IPR051396">
    <property type="entry name" value="Bact_Antivir_Def_Nuclease"/>
</dbReference>
<protein>
    <submittedName>
        <fullName evidence="2">ATPase</fullName>
    </submittedName>
</protein>
<dbReference type="Pfam" id="PF13476">
    <property type="entry name" value="AAA_23"/>
    <property type="match status" value="1"/>
</dbReference>
<comment type="caution">
    <text evidence="2">The sequence shown here is derived from an EMBL/GenBank/DDBJ whole genome shotgun (WGS) entry which is preliminary data.</text>
</comment>
<gene>
    <name evidence="2" type="ORF">DPM19_06980</name>
</gene>
<dbReference type="GO" id="GO:0016887">
    <property type="term" value="F:ATP hydrolysis activity"/>
    <property type="evidence" value="ECO:0007669"/>
    <property type="project" value="InterPro"/>
</dbReference>